<dbReference type="EMBL" id="JBHTBW010000090">
    <property type="protein sequence ID" value="MFC7443527.1"/>
    <property type="molecule type" value="Genomic_DNA"/>
</dbReference>
<accession>A0ABW2RR62</accession>
<organism evidence="2 3">
    <name type="scientific">Laceyella putida</name>
    <dbReference type="NCBI Taxonomy" id="110101"/>
    <lineage>
        <taxon>Bacteria</taxon>
        <taxon>Bacillati</taxon>
        <taxon>Bacillota</taxon>
        <taxon>Bacilli</taxon>
        <taxon>Bacillales</taxon>
        <taxon>Thermoactinomycetaceae</taxon>
        <taxon>Laceyella</taxon>
    </lineage>
</organism>
<dbReference type="RefSeq" id="WP_379867859.1">
    <property type="nucleotide sequence ID" value="NZ_JBHTBW010000090.1"/>
</dbReference>
<evidence type="ECO:0000313" key="2">
    <source>
        <dbReference type="EMBL" id="MFC7443527.1"/>
    </source>
</evidence>
<dbReference type="PANTHER" id="PTHR33408:SF2">
    <property type="entry name" value="TRANSPOSASE DDE DOMAIN-CONTAINING PROTEIN"/>
    <property type="match status" value="1"/>
</dbReference>
<reference evidence="3" key="1">
    <citation type="journal article" date="2019" name="Int. J. Syst. Evol. Microbiol.">
        <title>The Global Catalogue of Microorganisms (GCM) 10K type strain sequencing project: providing services to taxonomists for standard genome sequencing and annotation.</title>
        <authorList>
            <consortium name="The Broad Institute Genomics Platform"/>
            <consortium name="The Broad Institute Genome Sequencing Center for Infectious Disease"/>
            <person name="Wu L."/>
            <person name="Ma J."/>
        </authorList>
    </citation>
    <scope>NUCLEOTIDE SEQUENCE [LARGE SCALE GENOMIC DNA]</scope>
    <source>
        <strain evidence="3">CGMCC 1.12942</strain>
    </source>
</reference>
<gene>
    <name evidence="2" type="ORF">ACFQNG_20925</name>
</gene>
<evidence type="ECO:0000313" key="3">
    <source>
        <dbReference type="Proteomes" id="UP001596500"/>
    </source>
</evidence>
<dbReference type="Pfam" id="PF01609">
    <property type="entry name" value="DDE_Tnp_1"/>
    <property type="match status" value="1"/>
</dbReference>
<dbReference type="InterPro" id="IPR002559">
    <property type="entry name" value="Transposase_11"/>
</dbReference>
<comment type="caution">
    <text evidence="2">The sequence shown here is derived from an EMBL/GenBank/DDBJ whole genome shotgun (WGS) entry which is preliminary data.</text>
</comment>
<dbReference type="PANTHER" id="PTHR33408">
    <property type="entry name" value="TRANSPOSASE"/>
    <property type="match status" value="1"/>
</dbReference>
<dbReference type="Proteomes" id="UP001596500">
    <property type="component" value="Unassembled WGS sequence"/>
</dbReference>
<name>A0ABW2RR62_9BACL</name>
<feature type="non-terminal residue" evidence="2">
    <location>
        <position position="1"/>
    </location>
</feature>
<sequence>NASKQKPKDVLVTAATRLRRVVKKYQPKLIEKLSKLPSQKASEEEWMAFLVLLTKQVKQYVPDAEGALKDKLEVADKIIHDERLLLQKGVQSAIDPDARIGKKSSTRSFFGYKLHLAMTEDEIITGAQITTGSADDGKQLIPLISNTLKQGVVCHEVLGDTAYSSKINLTWL</sequence>
<feature type="non-terminal residue" evidence="2">
    <location>
        <position position="172"/>
    </location>
</feature>
<keyword evidence="3" id="KW-1185">Reference proteome</keyword>
<feature type="domain" description="Transposase IS4-like" evidence="1">
    <location>
        <begin position="101"/>
        <end position="171"/>
    </location>
</feature>
<evidence type="ECO:0000259" key="1">
    <source>
        <dbReference type="Pfam" id="PF01609"/>
    </source>
</evidence>
<proteinExistence type="predicted"/>
<protein>
    <submittedName>
        <fullName evidence="2">Transposase</fullName>
    </submittedName>
</protein>